<protein>
    <submittedName>
        <fullName evidence="1">Uncharacterized protein</fullName>
    </submittedName>
</protein>
<organism evidence="1">
    <name type="scientific">marine metagenome</name>
    <dbReference type="NCBI Taxonomy" id="408172"/>
    <lineage>
        <taxon>unclassified sequences</taxon>
        <taxon>metagenomes</taxon>
        <taxon>ecological metagenomes</taxon>
    </lineage>
</organism>
<dbReference type="AlphaFoldDB" id="A0A381V247"/>
<proteinExistence type="predicted"/>
<name>A0A381V247_9ZZZZ</name>
<accession>A0A381V247</accession>
<reference evidence="1" key="1">
    <citation type="submission" date="2018-05" db="EMBL/GenBank/DDBJ databases">
        <authorList>
            <person name="Lanie J.A."/>
            <person name="Ng W.-L."/>
            <person name="Kazmierczak K.M."/>
            <person name="Andrzejewski T.M."/>
            <person name="Davidsen T.M."/>
            <person name="Wayne K.J."/>
            <person name="Tettelin H."/>
            <person name="Glass J.I."/>
            <person name="Rusch D."/>
            <person name="Podicherti R."/>
            <person name="Tsui H.-C.T."/>
            <person name="Winkler M.E."/>
        </authorList>
    </citation>
    <scope>NUCLEOTIDE SEQUENCE</scope>
</reference>
<evidence type="ECO:0000313" key="1">
    <source>
        <dbReference type="EMBL" id="SVA33727.1"/>
    </source>
</evidence>
<gene>
    <name evidence="1" type="ORF">METZ01_LOCUS86581</name>
</gene>
<dbReference type="EMBL" id="UINC01007511">
    <property type="protein sequence ID" value="SVA33727.1"/>
    <property type="molecule type" value="Genomic_DNA"/>
</dbReference>
<sequence>MPVIKSPFEAQHGYKSPGFTVDELGNVTVRTLSYTVQEEVEISGDFIMRQTGVGVWSAFTIDGYFVEGTTTLQENPGIALTRDQTYTFTLLLTQNSGDISFNLYYDNPSDPEGAKLSYDDGMAWANDAGTVETTEGDAQGQSTGKVTFSVPANAPATLYYADGDQTPIGTITVSDPTISGIGSFSTILTTGDMTAQGQDATITLAPTGTGTVVINPLGGGSLSNMDVNANALTSSGNVTLGGADSIIAIKPTGTGTVDIHPEGTGNIDNVIIGQTTAQNGAFLDITSASGTLNNTVIGNVTPATASFTSATAAQNPTGATEVTNKKYVDMTASALAIALGV</sequence>